<gene>
    <name evidence="6" type="ORF">JAY77_16460</name>
</gene>
<evidence type="ECO:0000313" key="7">
    <source>
        <dbReference type="Proteomes" id="UP000886674"/>
    </source>
</evidence>
<evidence type="ECO:0000256" key="2">
    <source>
        <dbReference type="ARBA" id="ARBA00012528"/>
    </source>
</evidence>
<keyword evidence="4" id="KW-0472">Membrane</keyword>
<dbReference type="Gene3D" id="3.30.70.270">
    <property type="match status" value="1"/>
</dbReference>
<dbReference type="GO" id="GO:0052621">
    <property type="term" value="F:diguanylate cyclase activity"/>
    <property type="evidence" value="ECO:0007669"/>
    <property type="project" value="UniProtKB-EC"/>
</dbReference>
<feature type="transmembrane region" description="Helical" evidence="4">
    <location>
        <begin position="201"/>
        <end position="223"/>
    </location>
</feature>
<dbReference type="InterPro" id="IPR050469">
    <property type="entry name" value="Diguanylate_Cyclase"/>
</dbReference>
<proteinExistence type="predicted"/>
<comment type="catalytic activity">
    <reaction evidence="3">
        <text>2 GTP = 3',3'-c-di-GMP + 2 diphosphate</text>
        <dbReference type="Rhea" id="RHEA:24898"/>
        <dbReference type="ChEBI" id="CHEBI:33019"/>
        <dbReference type="ChEBI" id="CHEBI:37565"/>
        <dbReference type="ChEBI" id="CHEBI:58805"/>
        <dbReference type="EC" id="2.7.7.65"/>
    </reaction>
</comment>
<comment type="cofactor">
    <cofactor evidence="1">
        <name>Mg(2+)</name>
        <dbReference type="ChEBI" id="CHEBI:18420"/>
    </cofactor>
</comment>
<dbReference type="GO" id="GO:1902201">
    <property type="term" value="P:negative regulation of bacterial-type flagellum-dependent cell motility"/>
    <property type="evidence" value="ECO:0007669"/>
    <property type="project" value="TreeGrafter"/>
</dbReference>
<sequence>MNSKRVAIILLAAWSLVVLISLGWNIKHTQDEHHHFLEDTARLMFDHIKLVRDWSAGHGGVYVPVSDSTPPNEYLEVDNRDIEVSDELTLTLINPAYMTRQLSELAAHNKGIQLHITSLKPIRPSNQPTDLEREALLMFETGATQEYSHLIEDQSGLRFFYMAPLMTTRACLRCHEKQGYEEGEIRGGISVTIPDVNTAPIWGLVIGHITIGMIGITLITSLSQRLSASYKKMHQQSIIDALTGIPNRRHFIDRLLAEYRRASRNSTALTLMICDIDYFKLYNDSLGHLEGDECLVKVAKTIHSSLQRGGDLCARYGGEEFIIILPNTDLNGGEKVARRIKQDIAALAIPHPNSPVGEHLTLSIGVATEAHDYPSQYKLIKRADDALYRSKQLGRNRIEIDAHDHSASASSEIVVLQDKINQPG</sequence>
<dbReference type="FunFam" id="3.30.70.270:FF:000001">
    <property type="entry name" value="Diguanylate cyclase domain protein"/>
    <property type="match status" value="1"/>
</dbReference>
<dbReference type="CDD" id="cd01949">
    <property type="entry name" value="GGDEF"/>
    <property type="match status" value="1"/>
</dbReference>
<dbReference type="PANTHER" id="PTHR45138:SF9">
    <property type="entry name" value="DIGUANYLATE CYCLASE DGCM-RELATED"/>
    <property type="match status" value="1"/>
</dbReference>
<dbReference type="Pfam" id="PF11845">
    <property type="entry name" value="Tll0287-like"/>
    <property type="match status" value="1"/>
</dbReference>
<dbReference type="EC" id="2.7.7.65" evidence="2"/>
<feature type="domain" description="GGDEF" evidence="5">
    <location>
        <begin position="267"/>
        <end position="403"/>
    </location>
</feature>
<keyword evidence="4" id="KW-1133">Transmembrane helix</keyword>
<evidence type="ECO:0000313" key="6">
    <source>
        <dbReference type="EMBL" id="MCG7979723.1"/>
    </source>
</evidence>
<keyword evidence="6" id="KW-0808">Transferase</keyword>
<evidence type="ECO:0000256" key="1">
    <source>
        <dbReference type="ARBA" id="ARBA00001946"/>
    </source>
</evidence>
<comment type="caution">
    <text evidence="6">The sequence shown here is derived from an EMBL/GenBank/DDBJ whole genome shotgun (WGS) entry which is preliminary data.</text>
</comment>
<dbReference type="AlphaFoldDB" id="A0A9E4TVE9"/>
<name>A0A9E4TVE9_9GAMM</name>
<dbReference type="PROSITE" id="PS50887">
    <property type="entry name" value="GGDEF"/>
    <property type="match status" value="1"/>
</dbReference>
<reference evidence="6" key="1">
    <citation type="journal article" date="2021" name="Proc. Natl. Acad. Sci. U.S.A.">
        <title>Global biogeography of chemosynthetic symbionts reveals both localized and globally distributed symbiont groups. .</title>
        <authorList>
            <person name="Osvatic J.T."/>
            <person name="Wilkins L.G.E."/>
            <person name="Leibrecht L."/>
            <person name="Leray M."/>
            <person name="Zauner S."/>
            <person name="Polzin J."/>
            <person name="Camacho Y."/>
            <person name="Gros O."/>
            <person name="van Gils J.A."/>
            <person name="Eisen J.A."/>
            <person name="Petersen J.M."/>
            <person name="Yuen B."/>
        </authorList>
    </citation>
    <scope>NUCLEOTIDE SEQUENCE</scope>
    <source>
        <strain evidence="6">MAGclacostrist055</strain>
    </source>
</reference>
<dbReference type="InterPro" id="IPR029787">
    <property type="entry name" value="Nucleotide_cyclase"/>
</dbReference>
<keyword evidence="4" id="KW-0812">Transmembrane</keyword>
<dbReference type="NCBIfam" id="TIGR00254">
    <property type="entry name" value="GGDEF"/>
    <property type="match status" value="1"/>
</dbReference>
<dbReference type="InterPro" id="IPR000160">
    <property type="entry name" value="GGDEF_dom"/>
</dbReference>
<evidence type="ECO:0000259" key="5">
    <source>
        <dbReference type="PROSITE" id="PS50887"/>
    </source>
</evidence>
<dbReference type="Pfam" id="PF00990">
    <property type="entry name" value="GGDEF"/>
    <property type="match status" value="1"/>
</dbReference>
<dbReference type="SMART" id="SM00267">
    <property type="entry name" value="GGDEF"/>
    <property type="match status" value="1"/>
</dbReference>
<keyword evidence="6" id="KW-0548">Nucleotidyltransferase</keyword>
<organism evidence="6 7">
    <name type="scientific">Candidatus Thiodiazotropha taylori</name>
    <dbReference type="NCBI Taxonomy" id="2792791"/>
    <lineage>
        <taxon>Bacteria</taxon>
        <taxon>Pseudomonadati</taxon>
        <taxon>Pseudomonadota</taxon>
        <taxon>Gammaproteobacteria</taxon>
        <taxon>Chromatiales</taxon>
        <taxon>Sedimenticolaceae</taxon>
        <taxon>Candidatus Thiodiazotropha</taxon>
    </lineage>
</organism>
<dbReference type="SUPFAM" id="SSF55073">
    <property type="entry name" value="Nucleotide cyclase"/>
    <property type="match status" value="1"/>
</dbReference>
<accession>A0A9E4TVE9</accession>
<evidence type="ECO:0000256" key="4">
    <source>
        <dbReference type="SAM" id="Phobius"/>
    </source>
</evidence>
<dbReference type="GO" id="GO:0005886">
    <property type="term" value="C:plasma membrane"/>
    <property type="evidence" value="ECO:0007669"/>
    <property type="project" value="TreeGrafter"/>
</dbReference>
<dbReference type="InterPro" id="IPR021796">
    <property type="entry name" value="Tll0287-like_dom"/>
</dbReference>
<dbReference type="EMBL" id="JAEPCR010000083">
    <property type="protein sequence ID" value="MCG7979723.1"/>
    <property type="molecule type" value="Genomic_DNA"/>
</dbReference>
<dbReference type="InterPro" id="IPR043128">
    <property type="entry name" value="Rev_trsase/Diguanyl_cyclase"/>
</dbReference>
<evidence type="ECO:0000256" key="3">
    <source>
        <dbReference type="ARBA" id="ARBA00034247"/>
    </source>
</evidence>
<dbReference type="GO" id="GO:0043709">
    <property type="term" value="P:cell adhesion involved in single-species biofilm formation"/>
    <property type="evidence" value="ECO:0007669"/>
    <property type="project" value="TreeGrafter"/>
</dbReference>
<dbReference type="PANTHER" id="PTHR45138">
    <property type="entry name" value="REGULATORY COMPONENTS OF SENSORY TRANSDUCTION SYSTEM"/>
    <property type="match status" value="1"/>
</dbReference>
<dbReference type="Proteomes" id="UP000886674">
    <property type="component" value="Unassembled WGS sequence"/>
</dbReference>
<protein>
    <recommendedName>
        <fullName evidence="2">diguanylate cyclase</fullName>
        <ecNumber evidence="2">2.7.7.65</ecNumber>
    </recommendedName>
</protein>